<evidence type="ECO:0000313" key="5">
    <source>
        <dbReference type="Proteomes" id="UP000430985"/>
    </source>
</evidence>
<evidence type="ECO:0000313" key="6">
    <source>
        <dbReference type="Proteomes" id="UP000452188"/>
    </source>
</evidence>
<comment type="caution">
    <text evidence="3">The sequence shown here is derived from an EMBL/GenBank/DDBJ whole genome shotgun (WGS) entry which is preliminary data.</text>
</comment>
<name>A0A244CE82_LIMRT</name>
<feature type="compositionally biased region" description="Basic and acidic residues" evidence="1">
    <location>
        <begin position="21"/>
        <end position="32"/>
    </location>
</feature>
<dbReference type="EMBL" id="WJNE01000025">
    <property type="protein sequence ID" value="MRG69747.1"/>
    <property type="molecule type" value="Genomic_DNA"/>
</dbReference>
<dbReference type="RefSeq" id="WP_019253797.1">
    <property type="nucleotide sequence ID" value="NZ_CP029613.1"/>
</dbReference>
<keyword evidence="2" id="KW-0472">Membrane</keyword>
<keyword evidence="2" id="KW-1133">Transmembrane helix</keyword>
<proteinExistence type="predicted"/>
<feature type="region of interest" description="Disordered" evidence="1">
    <location>
        <begin position="1"/>
        <end position="35"/>
    </location>
</feature>
<feature type="transmembrane region" description="Helical" evidence="2">
    <location>
        <begin position="45"/>
        <end position="65"/>
    </location>
</feature>
<evidence type="ECO:0000256" key="2">
    <source>
        <dbReference type="SAM" id="Phobius"/>
    </source>
</evidence>
<dbReference type="Proteomes" id="UP000452188">
    <property type="component" value="Unassembled WGS sequence"/>
</dbReference>
<dbReference type="AlphaFoldDB" id="A0A244CE82"/>
<sequence length="66" mass="7887">MTEKDNSHQHDESLVQQHALKRLDKVEEEKQKPYKKKKEPINFRSVFMTLLLILVVGMMLIGYFVR</sequence>
<dbReference type="EMBL" id="WJMV01000013">
    <property type="protein sequence ID" value="MRG75080.1"/>
    <property type="molecule type" value="Genomic_DNA"/>
</dbReference>
<gene>
    <name evidence="4" type="ORF">GIX79_04755</name>
    <name evidence="3" type="ORF">GIX83_07920</name>
</gene>
<evidence type="ECO:0000313" key="4">
    <source>
        <dbReference type="EMBL" id="MRG75080.1"/>
    </source>
</evidence>
<organism evidence="3 5">
    <name type="scientific">Limosilactobacillus reuteri</name>
    <name type="common">Lactobacillus reuteri</name>
    <dbReference type="NCBI Taxonomy" id="1598"/>
    <lineage>
        <taxon>Bacteria</taxon>
        <taxon>Bacillati</taxon>
        <taxon>Bacillota</taxon>
        <taxon>Bacilli</taxon>
        <taxon>Lactobacillales</taxon>
        <taxon>Lactobacillaceae</taxon>
        <taxon>Limosilactobacillus</taxon>
    </lineage>
</organism>
<evidence type="ECO:0000313" key="3">
    <source>
        <dbReference type="EMBL" id="MRG69747.1"/>
    </source>
</evidence>
<dbReference type="Proteomes" id="UP000430985">
    <property type="component" value="Unassembled WGS sequence"/>
</dbReference>
<protein>
    <submittedName>
        <fullName evidence="3">Uncharacterized protein</fullName>
    </submittedName>
</protein>
<keyword evidence="2" id="KW-0812">Transmembrane</keyword>
<reference evidence="5 6" key="1">
    <citation type="submission" date="2019-11" db="EMBL/GenBank/DDBJ databases">
        <title>Draft genome sequence of 12 host-associated Lactobacillus reuteri rodent strains.</title>
        <authorList>
            <person name="Zhang S."/>
            <person name="Ozcam M."/>
            <person name="Van Pijkeren J.P."/>
        </authorList>
    </citation>
    <scope>NUCLEOTIDE SEQUENCE [LARGE SCALE GENOMIC DNA]</scope>
    <source>
        <strain evidence="4 6">6799jm-1</strain>
        <strain evidence="3 5">Rat19</strain>
    </source>
</reference>
<evidence type="ECO:0000256" key="1">
    <source>
        <dbReference type="SAM" id="MobiDB-lite"/>
    </source>
</evidence>
<feature type="compositionally biased region" description="Basic and acidic residues" evidence="1">
    <location>
        <begin position="1"/>
        <end position="13"/>
    </location>
</feature>
<accession>A0A244CE82</accession>